<feature type="transmembrane region" description="Helical" evidence="2">
    <location>
        <begin position="73"/>
        <end position="90"/>
    </location>
</feature>
<name>A0A9X3X3Z9_9BACT</name>
<dbReference type="Proteomes" id="UP001151081">
    <property type="component" value="Unassembled WGS sequence"/>
</dbReference>
<evidence type="ECO:0000313" key="3">
    <source>
        <dbReference type="EMBL" id="MDC3981011.1"/>
    </source>
</evidence>
<comment type="caution">
    <text evidence="3">The sequence shown here is derived from an EMBL/GenBank/DDBJ whole genome shotgun (WGS) entry which is preliminary data.</text>
</comment>
<feature type="transmembrane region" description="Helical" evidence="2">
    <location>
        <begin position="102"/>
        <end position="123"/>
    </location>
</feature>
<feature type="region of interest" description="Disordered" evidence="1">
    <location>
        <begin position="130"/>
        <end position="149"/>
    </location>
</feature>
<proteinExistence type="predicted"/>
<keyword evidence="4" id="KW-1185">Reference proteome</keyword>
<evidence type="ECO:0000313" key="4">
    <source>
        <dbReference type="Proteomes" id="UP001151081"/>
    </source>
</evidence>
<gene>
    <name evidence="3" type="ORF">KEG57_10915</name>
</gene>
<evidence type="ECO:0000256" key="2">
    <source>
        <dbReference type="SAM" id="Phobius"/>
    </source>
</evidence>
<keyword evidence="2" id="KW-0812">Transmembrane</keyword>
<accession>A0A9X3X3Z9</accession>
<reference evidence="3 4" key="1">
    <citation type="submission" date="2021-04" db="EMBL/GenBank/DDBJ databases">
        <title>Genome analysis of Polyangium sp.</title>
        <authorList>
            <person name="Li Y."/>
            <person name="Wang J."/>
        </authorList>
    </citation>
    <scope>NUCLEOTIDE SEQUENCE [LARGE SCALE GENOMIC DNA]</scope>
    <source>
        <strain evidence="3 4">SDU14</strain>
    </source>
</reference>
<protein>
    <submittedName>
        <fullName evidence="3">Uncharacterized protein</fullName>
    </submittedName>
</protein>
<keyword evidence="2" id="KW-0472">Membrane</keyword>
<feature type="transmembrane region" description="Helical" evidence="2">
    <location>
        <begin position="46"/>
        <end position="66"/>
    </location>
</feature>
<evidence type="ECO:0000256" key="1">
    <source>
        <dbReference type="SAM" id="MobiDB-lite"/>
    </source>
</evidence>
<dbReference type="RefSeq" id="WP_272419669.1">
    <property type="nucleotide sequence ID" value="NZ_JAGTJJ010000003.1"/>
</dbReference>
<dbReference type="EMBL" id="JAGTJJ010000003">
    <property type="protein sequence ID" value="MDC3981011.1"/>
    <property type="molecule type" value="Genomic_DNA"/>
</dbReference>
<organism evidence="3 4">
    <name type="scientific">Polyangium jinanense</name>
    <dbReference type="NCBI Taxonomy" id="2829994"/>
    <lineage>
        <taxon>Bacteria</taxon>
        <taxon>Pseudomonadati</taxon>
        <taxon>Myxococcota</taxon>
        <taxon>Polyangia</taxon>
        <taxon>Polyangiales</taxon>
        <taxon>Polyangiaceae</taxon>
        <taxon>Polyangium</taxon>
    </lineage>
</organism>
<keyword evidence="2" id="KW-1133">Transmembrane helix</keyword>
<dbReference type="AlphaFoldDB" id="A0A9X3X3Z9"/>
<sequence>MGVGPLSHGRTRIGAWACAAALGVATLTGQPSEARAEPVVGTGKGIVGGALLGGEIVAITMGAVGVSKGWPYLVFPPLAAVGGGIGGYFIEQAAPPAEVPLYMLAGGMALVIPTIIVTLNATLYKAPENYPNEPVQNQPAGEPALPRTSKRPMHVPMSFVDMHEGRLALGVPAVEIRPVYTPEEIAKFGIAQAREVKIPVFQASF</sequence>